<dbReference type="InterPro" id="IPR009000">
    <property type="entry name" value="Transl_B-barrel_sf"/>
</dbReference>
<keyword evidence="4" id="KW-0342">GTP-binding</keyword>
<comment type="caution">
    <text evidence="6">The sequence shown here is derived from an EMBL/GenBank/DDBJ whole genome shotgun (WGS) entry which is preliminary data.</text>
</comment>
<dbReference type="PANTHER" id="PTHR43721">
    <property type="entry name" value="ELONGATION FACTOR TU-RELATED"/>
    <property type="match status" value="1"/>
</dbReference>
<evidence type="ECO:0000313" key="6">
    <source>
        <dbReference type="EMBL" id="MFC7014642.1"/>
    </source>
</evidence>
<dbReference type="RefSeq" id="WP_189875732.1">
    <property type="nucleotide sequence ID" value="NZ_BMWA01000018.1"/>
</dbReference>
<keyword evidence="3" id="KW-0648">Protein biosynthesis</keyword>
<evidence type="ECO:0000259" key="5">
    <source>
        <dbReference type="Pfam" id="PF03143"/>
    </source>
</evidence>
<evidence type="ECO:0000256" key="1">
    <source>
        <dbReference type="ARBA" id="ARBA00022741"/>
    </source>
</evidence>
<dbReference type="Proteomes" id="UP001596409">
    <property type="component" value="Unassembled WGS sequence"/>
</dbReference>
<evidence type="ECO:0000256" key="2">
    <source>
        <dbReference type="ARBA" id="ARBA00022768"/>
    </source>
</evidence>
<dbReference type="Gene3D" id="2.40.30.10">
    <property type="entry name" value="Translation factors"/>
    <property type="match status" value="2"/>
</dbReference>
<evidence type="ECO:0000256" key="3">
    <source>
        <dbReference type="ARBA" id="ARBA00022917"/>
    </source>
</evidence>
<dbReference type="Pfam" id="PF03143">
    <property type="entry name" value="GTP_EFTU_D3"/>
    <property type="match status" value="1"/>
</dbReference>
<dbReference type="EMBL" id="JBHSYM010000049">
    <property type="protein sequence ID" value="MFC7014642.1"/>
    <property type="molecule type" value="Genomic_DNA"/>
</dbReference>
<keyword evidence="1" id="KW-0547">Nucleotide-binding</keyword>
<dbReference type="InterPro" id="IPR004160">
    <property type="entry name" value="Transl_elong_EFTu/EF1A_C"/>
</dbReference>
<gene>
    <name evidence="6" type="ORF">ACFQMH_23605</name>
</gene>
<dbReference type="InterPro" id="IPR009001">
    <property type="entry name" value="Transl_elong_EF1A/Init_IF2_C"/>
</dbReference>
<evidence type="ECO:0000313" key="7">
    <source>
        <dbReference type="Proteomes" id="UP001596409"/>
    </source>
</evidence>
<proteinExistence type="predicted"/>
<sequence>MDAAQKPFLMAVEDVFSSNRGRIVRATGRIERGRICTGDGVEIVGFGGDAVVRVTGVDGCGPRAGEALAGMNVGLLLPSAAAGAVVRGQVLAAPGSIGAHVAFGADVALLTEDQGGSEVRTGEGLDFCVRAGAVRGVVTLPPGTDALQPLHMAAVTVTLERPVALEVGQSFAVRHRGRAAGSGTVTRLRRGAKHVP</sequence>
<keyword evidence="7" id="KW-1185">Reference proteome</keyword>
<dbReference type="PANTHER" id="PTHR43721:SF22">
    <property type="entry name" value="ELONGATION FACTOR TU, MITOCHONDRIAL"/>
    <property type="match status" value="1"/>
</dbReference>
<dbReference type="InterPro" id="IPR050055">
    <property type="entry name" value="EF-Tu_GTPase"/>
</dbReference>
<feature type="domain" description="Translation elongation factor EFTu/EF1A C-terminal" evidence="5">
    <location>
        <begin position="97"/>
        <end position="188"/>
    </location>
</feature>
<keyword evidence="2" id="KW-0251">Elongation factor</keyword>
<name>A0ABW2E5L3_9ACTN</name>
<evidence type="ECO:0000256" key="4">
    <source>
        <dbReference type="ARBA" id="ARBA00023134"/>
    </source>
</evidence>
<protein>
    <recommendedName>
        <fullName evidence="5">Translation elongation factor EFTu/EF1A C-terminal domain-containing protein</fullName>
    </recommendedName>
</protein>
<dbReference type="SUPFAM" id="SSF50447">
    <property type="entry name" value="Translation proteins"/>
    <property type="match status" value="1"/>
</dbReference>
<organism evidence="6 7">
    <name type="scientific">Streptomyces viridiviolaceus</name>
    <dbReference type="NCBI Taxonomy" id="68282"/>
    <lineage>
        <taxon>Bacteria</taxon>
        <taxon>Bacillati</taxon>
        <taxon>Actinomycetota</taxon>
        <taxon>Actinomycetes</taxon>
        <taxon>Kitasatosporales</taxon>
        <taxon>Streptomycetaceae</taxon>
        <taxon>Streptomyces</taxon>
    </lineage>
</organism>
<reference evidence="7" key="1">
    <citation type="journal article" date="2019" name="Int. J. Syst. Evol. Microbiol.">
        <title>The Global Catalogue of Microorganisms (GCM) 10K type strain sequencing project: providing services to taxonomists for standard genome sequencing and annotation.</title>
        <authorList>
            <consortium name="The Broad Institute Genomics Platform"/>
            <consortium name="The Broad Institute Genome Sequencing Center for Infectious Disease"/>
            <person name="Wu L."/>
            <person name="Ma J."/>
        </authorList>
    </citation>
    <scope>NUCLEOTIDE SEQUENCE [LARGE SCALE GENOMIC DNA]</scope>
    <source>
        <strain evidence="7">JCM 4855</strain>
    </source>
</reference>
<dbReference type="SUPFAM" id="SSF50465">
    <property type="entry name" value="EF-Tu/eEF-1alpha/eIF2-gamma C-terminal domain"/>
    <property type="match status" value="1"/>
</dbReference>
<accession>A0ABW2E5L3</accession>